<keyword evidence="2" id="KW-1185">Reference proteome</keyword>
<proteinExistence type="predicted"/>
<reference evidence="2" key="1">
    <citation type="journal article" date="2015" name="Nat. Genet.">
        <title>The genome and transcriptome of the zoonotic hookworm Ancylostoma ceylanicum identify infection-specific gene families.</title>
        <authorList>
            <person name="Schwarz E.M."/>
            <person name="Hu Y."/>
            <person name="Antoshechkin I."/>
            <person name="Miller M.M."/>
            <person name="Sternberg P.W."/>
            <person name="Aroian R.V."/>
        </authorList>
    </citation>
    <scope>NUCLEOTIDE SEQUENCE</scope>
    <source>
        <strain evidence="2">HY135</strain>
    </source>
</reference>
<protein>
    <submittedName>
        <fullName evidence="1">Uncharacterized protein</fullName>
    </submittedName>
</protein>
<dbReference type="EMBL" id="JARK01001577">
    <property type="protein sequence ID" value="EYB88801.1"/>
    <property type="molecule type" value="Genomic_DNA"/>
</dbReference>
<evidence type="ECO:0000313" key="2">
    <source>
        <dbReference type="Proteomes" id="UP000024635"/>
    </source>
</evidence>
<dbReference type="AlphaFoldDB" id="A0A016SEJ8"/>
<gene>
    <name evidence="1" type="primary">Acey_s0241.g3372</name>
    <name evidence="1" type="ORF">Y032_0241g3372</name>
</gene>
<sequence>MQRMSNMSDDQKQMFENMRPSLAFRMRTVLKGASAGDLEAALKIAESQNVAGNPFGVADCVEIVKLHFGREMKSFELEKTKINGRSDMDAVQKQNAINNLYRERFGLSDNDVDTMSNKQISNKNKAKLLADRYANVLTNDGTRRAVVVQHINERIEQIKAYAKTEQFFHGDLLSAYYHVEKHFDKTVPAYYAETKTEAPENLWTQENINEVYFKEMKNHIFSQKHYQSTLVAQDGQMKTRIWATDKKYTGYTKAPNTFVPYEDLLGNPPLYFPRETVASHFQK</sequence>
<accession>A0A016SEJ8</accession>
<dbReference type="Proteomes" id="UP000024635">
    <property type="component" value="Unassembled WGS sequence"/>
</dbReference>
<dbReference type="OrthoDB" id="10290022at2759"/>
<evidence type="ECO:0000313" key="1">
    <source>
        <dbReference type="EMBL" id="EYB88801.1"/>
    </source>
</evidence>
<organism evidence="1 2">
    <name type="scientific">Ancylostoma ceylanicum</name>
    <dbReference type="NCBI Taxonomy" id="53326"/>
    <lineage>
        <taxon>Eukaryota</taxon>
        <taxon>Metazoa</taxon>
        <taxon>Ecdysozoa</taxon>
        <taxon>Nematoda</taxon>
        <taxon>Chromadorea</taxon>
        <taxon>Rhabditida</taxon>
        <taxon>Rhabditina</taxon>
        <taxon>Rhabditomorpha</taxon>
        <taxon>Strongyloidea</taxon>
        <taxon>Ancylostomatidae</taxon>
        <taxon>Ancylostomatinae</taxon>
        <taxon>Ancylostoma</taxon>
    </lineage>
</organism>
<name>A0A016SEJ8_9BILA</name>
<comment type="caution">
    <text evidence="1">The sequence shown here is derived from an EMBL/GenBank/DDBJ whole genome shotgun (WGS) entry which is preliminary data.</text>
</comment>